<evidence type="ECO:0000256" key="5">
    <source>
        <dbReference type="SAM" id="SignalP"/>
    </source>
</evidence>
<keyword evidence="5" id="KW-0732">Signal</keyword>
<evidence type="ECO:0000313" key="8">
    <source>
        <dbReference type="Proteomes" id="UP001165653"/>
    </source>
</evidence>
<organism evidence="7 8">
    <name type="scientific">Luteolibacter rhizosphaerae</name>
    <dbReference type="NCBI Taxonomy" id="2989719"/>
    <lineage>
        <taxon>Bacteria</taxon>
        <taxon>Pseudomonadati</taxon>
        <taxon>Verrucomicrobiota</taxon>
        <taxon>Verrucomicrobiia</taxon>
        <taxon>Verrucomicrobiales</taxon>
        <taxon>Verrucomicrobiaceae</taxon>
        <taxon>Luteolibacter</taxon>
    </lineage>
</organism>
<proteinExistence type="inferred from homology"/>
<gene>
    <name evidence="7" type="ORF">OJ996_24085</name>
</gene>
<reference evidence="7" key="1">
    <citation type="submission" date="2022-10" db="EMBL/GenBank/DDBJ databases">
        <title>Luteolibacter sp. GHJ8, whole genome shotgun sequencing project.</title>
        <authorList>
            <person name="Zhao G."/>
            <person name="Shen L."/>
        </authorList>
    </citation>
    <scope>NUCLEOTIDE SEQUENCE</scope>
    <source>
        <strain evidence="7">GHJ8</strain>
    </source>
</reference>
<accession>A0ABT3GA14</accession>
<protein>
    <submittedName>
        <fullName evidence="7">Arylsulfatase</fullName>
    </submittedName>
</protein>
<keyword evidence="8" id="KW-1185">Reference proteome</keyword>
<evidence type="ECO:0000256" key="2">
    <source>
        <dbReference type="ARBA" id="ARBA00022723"/>
    </source>
</evidence>
<dbReference type="RefSeq" id="WP_264516273.1">
    <property type="nucleotide sequence ID" value="NZ_JAPDDR010000017.1"/>
</dbReference>
<dbReference type="PROSITE" id="PS00523">
    <property type="entry name" value="SULFATASE_1"/>
    <property type="match status" value="1"/>
</dbReference>
<evidence type="ECO:0000256" key="4">
    <source>
        <dbReference type="ARBA" id="ARBA00022837"/>
    </source>
</evidence>
<dbReference type="PANTHER" id="PTHR42693">
    <property type="entry name" value="ARYLSULFATASE FAMILY MEMBER"/>
    <property type="match status" value="1"/>
</dbReference>
<feature type="domain" description="Sulfatase N-terminal" evidence="6">
    <location>
        <begin position="23"/>
        <end position="318"/>
    </location>
</feature>
<dbReference type="Proteomes" id="UP001165653">
    <property type="component" value="Unassembled WGS sequence"/>
</dbReference>
<dbReference type="SUPFAM" id="SSF53649">
    <property type="entry name" value="Alkaline phosphatase-like"/>
    <property type="match status" value="1"/>
</dbReference>
<name>A0ABT3GA14_9BACT</name>
<dbReference type="InterPro" id="IPR017850">
    <property type="entry name" value="Alkaline_phosphatase_core_sf"/>
</dbReference>
<dbReference type="CDD" id="cd16146">
    <property type="entry name" value="ARS_like"/>
    <property type="match status" value="1"/>
</dbReference>
<dbReference type="InterPro" id="IPR000917">
    <property type="entry name" value="Sulfatase_N"/>
</dbReference>
<feature type="signal peptide" evidence="5">
    <location>
        <begin position="1"/>
        <end position="20"/>
    </location>
</feature>
<keyword evidence="3" id="KW-0378">Hydrolase</keyword>
<dbReference type="PANTHER" id="PTHR42693:SF53">
    <property type="entry name" value="ENDO-4-O-SULFATASE"/>
    <property type="match status" value="1"/>
</dbReference>
<comment type="caution">
    <text evidence="7">The sequence shown here is derived from an EMBL/GenBank/DDBJ whole genome shotgun (WGS) entry which is preliminary data.</text>
</comment>
<dbReference type="InterPro" id="IPR024607">
    <property type="entry name" value="Sulfatase_CS"/>
</dbReference>
<feature type="chain" id="PRO_5046663793" evidence="5">
    <location>
        <begin position="21"/>
        <end position="600"/>
    </location>
</feature>
<evidence type="ECO:0000313" key="7">
    <source>
        <dbReference type="EMBL" id="MCW1916688.1"/>
    </source>
</evidence>
<dbReference type="InterPro" id="IPR050738">
    <property type="entry name" value="Sulfatase"/>
</dbReference>
<comment type="similarity">
    <text evidence="1">Belongs to the sulfatase family.</text>
</comment>
<evidence type="ECO:0000256" key="3">
    <source>
        <dbReference type="ARBA" id="ARBA00022801"/>
    </source>
</evidence>
<dbReference type="Pfam" id="PF00884">
    <property type="entry name" value="Sulfatase"/>
    <property type="match status" value="1"/>
</dbReference>
<dbReference type="EMBL" id="JAPDDR010000017">
    <property type="protein sequence ID" value="MCW1916688.1"/>
    <property type="molecule type" value="Genomic_DNA"/>
</dbReference>
<evidence type="ECO:0000259" key="6">
    <source>
        <dbReference type="Pfam" id="PF00884"/>
    </source>
</evidence>
<keyword evidence="4" id="KW-0106">Calcium</keyword>
<dbReference type="Gene3D" id="3.30.1120.10">
    <property type="match status" value="1"/>
</dbReference>
<evidence type="ECO:0000256" key="1">
    <source>
        <dbReference type="ARBA" id="ARBA00008779"/>
    </source>
</evidence>
<dbReference type="Gene3D" id="3.40.720.10">
    <property type="entry name" value="Alkaline Phosphatase, subunit A"/>
    <property type="match status" value="1"/>
</dbReference>
<sequence length="600" mass="65969">MLRISALAAISIALTALLPAAPPNVVVVITDDQGYGDLSTHGNPEIKTPELDKFREESTAFERFQVSPTCAPTRAALLTGLHEFRCGVSHTLMGRSLLRPGIPTMPEMFRAAGYRTAIFGKWHLGDSYPCRPEDRGFEDVFVHGGGGIGQTPDHWGNGYTDPMIRRRSGWEKTSGYCTDVFFKEAIGWMKERAAEKKPFLLHLATNAPHSPYIPPPGGPTDAPGAFAAMIGNIDTNFGQLLVALREAGIEKDTIVVFLTDNGSAMARSNAGMKGRKGTPDEGGTRVPCFIRWPGKISTNRKVEELAAHLDLLPTLTGLCSVTRPDAWQGDGVDLSNALLGKESFPKERVLITQVGRWSGNDAAARFRARDFAVRDARWRLVGLELFDMQKDPGQTTNVFAEHPAEAQRLLTDYGRWWDEVLPVVREPVRYVVGDEACPLVRLNGHDWWPSKEADGAGAEACVDQASICKLLKAIQVAATRNPVPSTSGHWKLRIAREGNYEIIFGLLPPEATPEERSEMAKLRTGLAHLRAGQEELRLEVREGASSFKVPMDLEAGPIDLEIWFDGQLLNDRILGAFFASMEYKGPRKAPKTELKAKPAK</sequence>
<keyword evidence="2" id="KW-0479">Metal-binding</keyword>